<dbReference type="RefSeq" id="WP_237466508.1">
    <property type="nucleotide sequence ID" value="NZ_CAKLDI010000001.1"/>
</dbReference>
<organism evidence="11 12">
    <name type="scientific">Vibrio stylophorae</name>
    <dbReference type="NCBI Taxonomy" id="659351"/>
    <lineage>
        <taxon>Bacteria</taxon>
        <taxon>Pseudomonadati</taxon>
        <taxon>Pseudomonadota</taxon>
        <taxon>Gammaproteobacteria</taxon>
        <taxon>Vibrionales</taxon>
        <taxon>Vibrionaceae</taxon>
        <taxon>Vibrio</taxon>
    </lineage>
</organism>
<evidence type="ECO:0000313" key="11">
    <source>
        <dbReference type="EMBL" id="CAH0534107.1"/>
    </source>
</evidence>
<comment type="similarity">
    <text evidence="3 10">Belongs to the FliL family.</text>
</comment>
<keyword evidence="7 10" id="KW-0283">Flagellar rotation</keyword>
<evidence type="ECO:0000256" key="4">
    <source>
        <dbReference type="ARBA" id="ARBA00022475"/>
    </source>
</evidence>
<comment type="function">
    <text evidence="1 10">Controls the rotational direction of flagella during chemotaxis.</text>
</comment>
<keyword evidence="5 10" id="KW-0145">Chemotaxis</keyword>
<keyword evidence="6 10" id="KW-0812">Transmembrane</keyword>
<dbReference type="EMBL" id="CAKLDI010000001">
    <property type="protein sequence ID" value="CAH0534107.1"/>
    <property type="molecule type" value="Genomic_DNA"/>
</dbReference>
<gene>
    <name evidence="11" type="ORF">VST7929_02008</name>
</gene>
<evidence type="ECO:0000256" key="1">
    <source>
        <dbReference type="ARBA" id="ARBA00002254"/>
    </source>
</evidence>
<evidence type="ECO:0000256" key="5">
    <source>
        <dbReference type="ARBA" id="ARBA00022500"/>
    </source>
</evidence>
<evidence type="ECO:0000256" key="8">
    <source>
        <dbReference type="ARBA" id="ARBA00022989"/>
    </source>
</evidence>
<keyword evidence="12" id="KW-1185">Reference proteome</keyword>
<dbReference type="PANTHER" id="PTHR35091:SF2">
    <property type="entry name" value="FLAGELLAR PROTEIN FLIL"/>
    <property type="match status" value="1"/>
</dbReference>
<evidence type="ECO:0000256" key="9">
    <source>
        <dbReference type="ARBA" id="ARBA00023136"/>
    </source>
</evidence>
<evidence type="ECO:0000256" key="3">
    <source>
        <dbReference type="ARBA" id="ARBA00008281"/>
    </source>
</evidence>
<reference evidence="11" key="1">
    <citation type="submission" date="2021-11" db="EMBL/GenBank/DDBJ databases">
        <authorList>
            <person name="Rodrigo-Torres L."/>
            <person name="Arahal R. D."/>
            <person name="Lucena T."/>
        </authorList>
    </citation>
    <scope>NUCLEOTIDE SEQUENCE</scope>
    <source>
        <strain evidence="11">CECT 7929</strain>
    </source>
</reference>
<evidence type="ECO:0000313" key="12">
    <source>
        <dbReference type="Proteomes" id="UP000838672"/>
    </source>
</evidence>
<accession>A0ABM8ZUV6</accession>
<dbReference type="PANTHER" id="PTHR35091">
    <property type="entry name" value="FLAGELLAR PROTEIN FLIL"/>
    <property type="match status" value="1"/>
</dbReference>
<name>A0ABM8ZUV6_9VIBR</name>
<protein>
    <recommendedName>
        <fullName evidence="10">Flagellar protein FliL</fullName>
    </recommendedName>
</protein>
<evidence type="ECO:0000256" key="2">
    <source>
        <dbReference type="ARBA" id="ARBA00004162"/>
    </source>
</evidence>
<feature type="transmembrane region" description="Helical" evidence="10">
    <location>
        <begin position="7"/>
        <end position="27"/>
    </location>
</feature>
<comment type="caution">
    <text evidence="11">The sequence shown here is derived from an EMBL/GenBank/DDBJ whole genome shotgun (WGS) entry which is preliminary data.</text>
</comment>
<keyword evidence="8 10" id="KW-1133">Transmembrane helix</keyword>
<evidence type="ECO:0000256" key="7">
    <source>
        <dbReference type="ARBA" id="ARBA00022779"/>
    </source>
</evidence>
<keyword evidence="4" id="KW-1003">Cell membrane</keyword>
<evidence type="ECO:0000256" key="10">
    <source>
        <dbReference type="RuleBase" id="RU364125"/>
    </source>
</evidence>
<dbReference type="Pfam" id="PF03748">
    <property type="entry name" value="FliL"/>
    <property type="match status" value="1"/>
</dbReference>
<keyword evidence="9 10" id="KW-0472">Membrane</keyword>
<dbReference type="NCBIfam" id="NF004285">
    <property type="entry name" value="PRK05696.1"/>
    <property type="match status" value="1"/>
</dbReference>
<evidence type="ECO:0000256" key="6">
    <source>
        <dbReference type="ARBA" id="ARBA00022692"/>
    </source>
</evidence>
<dbReference type="InterPro" id="IPR005503">
    <property type="entry name" value="FliL"/>
</dbReference>
<proteinExistence type="inferred from homology"/>
<dbReference type="Proteomes" id="UP000838672">
    <property type="component" value="Unassembled WGS sequence"/>
</dbReference>
<sequence>MNKKKLIIFAGIGLVVVLLAVGGWMFLSGGDKADVPPEQAPGTTKPQVDVGGPALYVDLPEPFIFNVSGSNRDRVAQISVQLMVRGDANYQVANNNIPLIQSQILSTFSSATVEELRATDGLTTLRDKATKAVQDAMQKVAGRPVVERVLFTGFVMQ</sequence>
<keyword evidence="10" id="KW-0997">Cell inner membrane</keyword>
<comment type="subcellular location">
    <subcellularLocation>
        <location evidence="10">Cell inner membrane</location>
    </subcellularLocation>
    <subcellularLocation>
        <location evidence="2">Cell membrane</location>
        <topology evidence="2">Single-pass membrane protein</topology>
    </subcellularLocation>
</comment>